<dbReference type="GO" id="GO:0003677">
    <property type="term" value="F:DNA binding"/>
    <property type="evidence" value="ECO:0007669"/>
    <property type="project" value="UniProtKB-KW"/>
</dbReference>
<accession>A0A0R1WMA4</accession>
<evidence type="ECO:0000256" key="1">
    <source>
        <dbReference type="ARBA" id="ARBA00008761"/>
    </source>
</evidence>
<comment type="caution">
    <text evidence="10">The sequence shown here is derived from an EMBL/GenBank/DDBJ whole genome shotgun (WGS) entry which is preliminary data.</text>
</comment>
<evidence type="ECO:0000256" key="2">
    <source>
        <dbReference type="ARBA" id="ARBA00022578"/>
    </source>
</evidence>
<feature type="domain" description="Transposase putative helix-turn-helix" evidence="9">
    <location>
        <begin position="10"/>
        <end position="46"/>
    </location>
</feature>
<dbReference type="GO" id="GO:0032196">
    <property type="term" value="P:transposition"/>
    <property type="evidence" value="ECO:0007669"/>
    <property type="project" value="UniProtKB-KW"/>
</dbReference>
<dbReference type="AlphaFoldDB" id="A0A0R1WMA4"/>
<protein>
    <submittedName>
        <fullName evidence="10">Transposase</fullName>
    </submittedName>
</protein>
<evidence type="ECO:0000313" key="10">
    <source>
        <dbReference type="EMBL" id="KRM18621.1"/>
    </source>
</evidence>
<keyword evidence="6" id="KW-0233">DNA recombination</keyword>
<evidence type="ECO:0000259" key="7">
    <source>
        <dbReference type="Pfam" id="PF01385"/>
    </source>
</evidence>
<evidence type="ECO:0000256" key="5">
    <source>
        <dbReference type="ARBA" id="ARBA00023125"/>
    </source>
</evidence>
<evidence type="ECO:0000259" key="8">
    <source>
        <dbReference type="Pfam" id="PF07282"/>
    </source>
</evidence>
<dbReference type="Pfam" id="PF12323">
    <property type="entry name" value="HTH_OrfB_IS605"/>
    <property type="match status" value="1"/>
</dbReference>
<evidence type="ECO:0000259" key="9">
    <source>
        <dbReference type="Pfam" id="PF12323"/>
    </source>
</evidence>
<sequence>MSELPFHYGLKMKCYPSFKQKQTIEHNINASRFAYNEMVAIDKELYMLSKCKLSIKEVLDRIAYLKKRKSTKYIFGLHSWLDSYKIGTDVVSMSKRTYQAAWNLFRKVHTHGTPNFHKKTGYGNFQLPNRYSSKVSPNLFNGNIKFLDNSHVKAAPLGTIRVSGSQKRLLQRNQDIRIGTVTVLKDSIGDYYISMQLGSDTPFIDNQPKTGKQLGIDLNIDNFLTDSENNIIGNPRYYRRIKGKLAKAQRKLSRRQLRAKKEHRSLRNSSNYQKQRLLVAKIHKSVMNQRSNFLSILSTALIKNHDLVVAEDLASKNMLKNHALAMSISDVGWRTFLQQLEYKAEMYDRTFIKVNPRNTTQMCSDCGYLMKGEEHLTLSDREWTCPNCNKYHIRDHNAAKNILAKGLKKIV</sequence>
<organism evidence="10 11">
    <name type="scientific">Companilactobacillus nantensis DSM 16982</name>
    <dbReference type="NCBI Taxonomy" id="1423774"/>
    <lineage>
        <taxon>Bacteria</taxon>
        <taxon>Bacillati</taxon>
        <taxon>Bacillota</taxon>
        <taxon>Bacilli</taxon>
        <taxon>Lactobacillales</taxon>
        <taxon>Lactobacillaceae</taxon>
        <taxon>Companilactobacillus</taxon>
    </lineage>
</organism>
<dbReference type="RefSeq" id="WP_147007273.1">
    <property type="nucleotide sequence ID" value="NZ_AZFV01000001.1"/>
</dbReference>
<dbReference type="InterPro" id="IPR010095">
    <property type="entry name" value="Cas12f1-like_TNB"/>
</dbReference>
<name>A0A0R1WMA4_9LACO</name>
<dbReference type="InterPro" id="IPR001959">
    <property type="entry name" value="Transposase"/>
</dbReference>
<evidence type="ECO:0000256" key="6">
    <source>
        <dbReference type="ARBA" id="ARBA00023172"/>
    </source>
</evidence>
<dbReference type="InterPro" id="IPR021027">
    <property type="entry name" value="Transposase_put_HTH"/>
</dbReference>
<keyword evidence="11" id="KW-1185">Reference proteome</keyword>
<keyword evidence="3" id="KW-0479">Metal-binding</keyword>
<dbReference type="GO" id="GO:0006310">
    <property type="term" value="P:DNA recombination"/>
    <property type="evidence" value="ECO:0007669"/>
    <property type="project" value="UniProtKB-KW"/>
</dbReference>
<evidence type="ECO:0000313" key="11">
    <source>
        <dbReference type="Proteomes" id="UP000051302"/>
    </source>
</evidence>
<keyword evidence="2" id="KW-0815">Transposition</keyword>
<dbReference type="EMBL" id="AZFV01000001">
    <property type="protein sequence ID" value="KRM18621.1"/>
    <property type="molecule type" value="Genomic_DNA"/>
</dbReference>
<dbReference type="NCBIfam" id="NF040570">
    <property type="entry name" value="guided_TnpB"/>
    <property type="match status" value="1"/>
</dbReference>
<evidence type="ECO:0000256" key="3">
    <source>
        <dbReference type="ARBA" id="ARBA00022723"/>
    </source>
</evidence>
<feature type="domain" description="Cas12f1-like TNB" evidence="8">
    <location>
        <begin position="333"/>
        <end position="402"/>
    </location>
</feature>
<keyword evidence="4" id="KW-0862">Zinc</keyword>
<dbReference type="Pfam" id="PF01385">
    <property type="entry name" value="OrfB_IS605"/>
    <property type="match status" value="1"/>
</dbReference>
<comment type="similarity">
    <text evidence="1">In the C-terminal section; belongs to the transposase 35 family.</text>
</comment>
<keyword evidence="5" id="KW-0238">DNA-binding</keyword>
<reference evidence="10 11" key="1">
    <citation type="journal article" date="2015" name="Genome Announc.">
        <title>Expanding the biotechnology potential of lactobacilli through comparative genomics of 213 strains and associated genera.</title>
        <authorList>
            <person name="Sun Z."/>
            <person name="Harris H.M."/>
            <person name="McCann A."/>
            <person name="Guo C."/>
            <person name="Argimon S."/>
            <person name="Zhang W."/>
            <person name="Yang X."/>
            <person name="Jeffery I.B."/>
            <person name="Cooney J.C."/>
            <person name="Kagawa T.F."/>
            <person name="Liu W."/>
            <person name="Song Y."/>
            <person name="Salvetti E."/>
            <person name="Wrobel A."/>
            <person name="Rasinkangas P."/>
            <person name="Parkhill J."/>
            <person name="Rea M.C."/>
            <person name="O'Sullivan O."/>
            <person name="Ritari J."/>
            <person name="Douillard F.P."/>
            <person name="Paul Ross R."/>
            <person name="Yang R."/>
            <person name="Briner A.E."/>
            <person name="Felis G.E."/>
            <person name="de Vos W.M."/>
            <person name="Barrangou R."/>
            <person name="Klaenhammer T.R."/>
            <person name="Caufield P.W."/>
            <person name="Cui Y."/>
            <person name="Zhang H."/>
            <person name="O'Toole P.W."/>
        </authorList>
    </citation>
    <scope>NUCLEOTIDE SEQUENCE [LARGE SCALE GENOMIC DNA]</scope>
    <source>
        <strain evidence="10 11">DSM 16982</strain>
    </source>
</reference>
<dbReference type="Proteomes" id="UP000051302">
    <property type="component" value="Unassembled WGS sequence"/>
</dbReference>
<dbReference type="PATRIC" id="fig|1423774.3.peg.102"/>
<evidence type="ECO:0000256" key="4">
    <source>
        <dbReference type="ARBA" id="ARBA00022833"/>
    </source>
</evidence>
<dbReference type="Pfam" id="PF07282">
    <property type="entry name" value="Cas12f1-like_TNB"/>
    <property type="match status" value="1"/>
</dbReference>
<feature type="domain" description="Probable transposase IS891/IS1136/IS1341" evidence="7">
    <location>
        <begin position="205"/>
        <end position="321"/>
    </location>
</feature>
<gene>
    <name evidence="10" type="ORF">FD31_GL000102</name>
</gene>
<proteinExistence type="inferred from homology"/>